<dbReference type="EMBL" id="WJIE01000001">
    <property type="protein sequence ID" value="MRG91347.1"/>
    <property type="molecule type" value="Genomic_DNA"/>
</dbReference>
<keyword evidence="2" id="KW-0378">Hydrolase</keyword>
<organism evidence="2 3">
    <name type="scientific">Polyangium spumosum</name>
    <dbReference type="NCBI Taxonomy" id="889282"/>
    <lineage>
        <taxon>Bacteria</taxon>
        <taxon>Pseudomonadati</taxon>
        <taxon>Myxococcota</taxon>
        <taxon>Polyangia</taxon>
        <taxon>Polyangiales</taxon>
        <taxon>Polyangiaceae</taxon>
        <taxon>Polyangium</taxon>
    </lineage>
</organism>
<dbReference type="RefSeq" id="WP_338046234.1">
    <property type="nucleotide sequence ID" value="NZ_WJIE01000001.1"/>
</dbReference>
<evidence type="ECO:0000313" key="2">
    <source>
        <dbReference type="EMBL" id="MRG91347.1"/>
    </source>
</evidence>
<dbReference type="GO" id="GO:0016020">
    <property type="term" value="C:membrane"/>
    <property type="evidence" value="ECO:0007669"/>
    <property type="project" value="TreeGrafter"/>
</dbReference>
<dbReference type="Gene3D" id="3.40.50.1820">
    <property type="entry name" value="alpha/beta hydrolase"/>
    <property type="match status" value="1"/>
</dbReference>
<dbReference type="PRINTS" id="PR00412">
    <property type="entry name" value="EPOXHYDRLASE"/>
</dbReference>
<gene>
    <name evidence="2" type="ORF">GF068_05325</name>
</gene>
<dbReference type="PANTHER" id="PTHR43798:SF33">
    <property type="entry name" value="HYDROLASE, PUTATIVE (AFU_ORTHOLOGUE AFUA_2G14860)-RELATED"/>
    <property type="match status" value="1"/>
</dbReference>
<dbReference type="InterPro" id="IPR050266">
    <property type="entry name" value="AB_hydrolase_sf"/>
</dbReference>
<keyword evidence="3" id="KW-1185">Reference proteome</keyword>
<dbReference type="InterPro" id="IPR000073">
    <property type="entry name" value="AB_hydrolase_1"/>
</dbReference>
<protein>
    <submittedName>
        <fullName evidence="2">Alpha/beta fold hydrolase</fullName>
    </submittedName>
</protein>
<dbReference type="InterPro" id="IPR029058">
    <property type="entry name" value="AB_hydrolase_fold"/>
</dbReference>
<dbReference type="GO" id="GO:0046464">
    <property type="term" value="P:acylglycerol catabolic process"/>
    <property type="evidence" value="ECO:0007669"/>
    <property type="project" value="TreeGrafter"/>
</dbReference>
<dbReference type="InterPro" id="IPR000639">
    <property type="entry name" value="Epox_hydrolase-like"/>
</dbReference>
<dbReference type="AlphaFoldDB" id="A0A6N7PHR4"/>
<dbReference type="Proteomes" id="UP000440224">
    <property type="component" value="Unassembled WGS sequence"/>
</dbReference>
<feature type="domain" description="AB hydrolase-1" evidence="1">
    <location>
        <begin position="31"/>
        <end position="274"/>
    </location>
</feature>
<dbReference type="Pfam" id="PF00561">
    <property type="entry name" value="Abhydrolase_1"/>
    <property type="match status" value="1"/>
</dbReference>
<dbReference type="GO" id="GO:0047372">
    <property type="term" value="F:monoacylglycerol lipase activity"/>
    <property type="evidence" value="ECO:0007669"/>
    <property type="project" value="TreeGrafter"/>
</dbReference>
<dbReference type="PANTHER" id="PTHR43798">
    <property type="entry name" value="MONOACYLGLYCEROL LIPASE"/>
    <property type="match status" value="1"/>
</dbReference>
<name>A0A6N7PHR4_9BACT</name>
<evidence type="ECO:0000259" key="1">
    <source>
        <dbReference type="Pfam" id="PF00561"/>
    </source>
</evidence>
<proteinExistence type="predicted"/>
<reference evidence="2 3" key="1">
    <citation type="submission" date="2019-10" db="EMBL/GenBank/DDBJ databases">
        <title>A soil myxobacterium in the family Polyangiaceae.</title>
        <authorList>
            <person name="Li Y."/>
            <person name="Wang J."/>
        </authorList>
    </citation>
    <scope>NUCLEOTIDE SEQUENCE [LARGE SCALE GENOMIC DNA]</scope>
    <source>
        <strain evidence="2 3">DSM 14734</strain>
    </source>
</reference>
<dbReference type="SUPFAM" id="SSF53474">
    <property type="entry name" value="alpha/beta-Hydrolases"/>
    <property type="match status" value="1"/>
</dbReference>
<sequence>MQSGSGLVFVNGIRLYIHRFQPASARPSGLTVLLLHGFLDSGATWDLVAEPLARAGHDVLAPDLRGFGESDSVGKGGYYHFPDYVGDISGLLDILAPKRLALVGHSMGGAIAALFAGASPQRVDHLAVLEGLGLPGSDPGAAVDRMRTWLDDLRSLDRTPRPVGSFEEATNRLARRHPRVPREILESRARLLTRMHSGRLSWAYDPMHRTTAPIPFHLDAFKCFLRRITAPTLYVSGGVTGLRLPDEAERLACIPRALHVDLPDAGHMMHWTAPEALAERLLRFFASPEGRSSEKETTHG</sequence>
<dbReference type="PRINTS" id="PR00111">
    <property type="entry name" value="ABHYDROLASE"/>
</dbReference>
<comment type="caution">
    <text evidence="2">The sequence shown here is derived from an EMBL/GenBank/DDBJ whole genome shotgun (WGS) entry which is preliminary data.</text>
</comment>
<evidence type="ECO:0000313" key="3">
    <source>
        <dbReference type="Proteomes" id="UP000440224"/>
    </source>
</evidence>
<accession>A0A6N7PHR4</accession>